<proteinExistence type="predicted"/>
<name>Q9EME7_AMEPV</name>
<protein>
    <submittedName>
        <fullName evidence="1">AMV259</fullName>
    </submittedName>
</protein>
<sequence length="142" mass="17505">MEVVDELLIKNKICYTYLKFEKMYLLTDILKILGYKINSFYSVNTRIPPKYKKKIKNKIYISYVGICWIISTSKLNKYKKYKNIIVEDIYKYFKQIQKQDERIKQLNIELEDIRMHYNEMMYNYYDNQQNIIIENDIIYQSL</sequence>
<dbReference type="KEGG" id="vg:1494849"/>
<evidence type="ECO:0000313" key="1">
    <source>
        <dbReference type="EMBL" id="AAG02965.1"/>
    </source>
</evidence>
<dbReference type="RefSeq" id="NP_065041.1">
    <property type="nucleotide sequence ID" value="NC_002520.1"/>
</dbReference>
<accession>Q9EME7</accession>
<organismHost>
    <name type="scientific">Amsacta</name>
    <dbReference type="NCBI Taxonomy" id="340055"/>
</organismHost>
<dbReference type="Proteomes" id="UP000000872">
    <property type="component" value="Segment"/>
</dbReference>
<dbReference type="GeneID" id="1494849"/>
<evidence type="ECO:0000313" key="2">
    <source>
        <dbReference type="Proteomes" id="UP000000872"/>
    </source>
</evidence>
<gene>
    <name evidence="1" type="primary">AMV259</name>
</gene>
<reference evidence="1 2" key="1">
    <citation type="journal article" date="2000" name="Virology">
        <title>Complete genomic sequence of the Amsacta moorei entomopoxvirus: analysis and comparison with other poxviruses.</title>
        <authorList>
            <person name="Bawden A.L."/>
            <person name="Glassberg K.J."/>
            <person name="Diggans J."/>
            <person name="Shaw R."/>
            <person name="Farmerie W."/>
            <person name="Moyer R.W."/>
        </authorList>
    </citation>
    <scope>NUCLEOTIDE SEQUENCE [LARGE SCALE GENOMIC DNA]</scope>
</reference>
<organism evidence="1 2">
    <name type="scientific">Amsacta moorei entomopoxvirus</name>
    <name type="common">AmEPV</name>
    <dbReference type="NCBI Taxonomy" id="28321"/>
    <lineage>
        <taxon>Viruses</taxon>
        <taxon>Varidnaviria</taxon>
        <taxon>Bamfordvirae</taxon>
        <taxon>Nucleocytoviricota</taxon>
        <taxon>Pokkesviricetes</taxon>
        <taxon>Chitovirales</taxon>
        <taxon>Poxviridae</taxon>
        <taxon>Entomopoxvirinae</taxon>
        <taxon>Betaentomopoxvirus</taxon>
    </lineage>
</organism>
<keyword evidence="2" id="KW-1185">Reference proteome</keyword>
<dbReference type="EMBL" id="AF250284">
    <property type="protein sequence ID" value="AAG02965.1"/>
    <property type="molecule type" value="Genomic_DNA"/>
</dbReference>